<sequence length="58" mass="6332">MDAQVNIPVSFKGICATNQLFVALCIFVTCDLICCLFHFACLEVSLMKLSTCGELVTI</sequence>
<protein>
    <submittedName>
        <fullName evidence="2">Uncharacterized protein</fullName>
    </submittedName>
</protein>
<comment type="caution">
    <text evidence="2">The sequence shown here is derived from an EMBL/GenBank/DDBJ whole genome shotgun (WGS) entry which is preliminary data.</text>
</comment>
<evidence type="ECO:0000313" key="2">
    <source>
        <dbReference type="EMBL" id="KZS08565.1"/>
    </source>
</evidence>
<dbReference type="Proteomes" id="UP000076858">
    <property type="component" value="Unassembled WGS sequence"/>
</dbReference>
<evidence type="ECO:0000313" key="3">
    <source>
        <dbReference type="Proteomes" id="UP000076858"/>
    </source>
</evidence>
<evidence type="ECO:0000256" key="1">
    <source>
        <dbReference type="SAM" id="Phobius"/>
    </source>
</evidence>
<keyword evidence="1" id="KW-0812">Transmembrane</keyword>
<name>A0A164RDP1_9CRUS</name>
<organism evidence="2 3">
    <name type="scientific">Daphnia magna</name>
    <dbReference type="NCBI Taxonomy" id="35525"/>
    <lineage>
        <taxon>Eukaryota</taxon>
        <taxon>Metazoa</taxon>
        <taxon>Ecdysozoa</taxon>
        <taxon>Arthropoda</taxon>
        <taxon>Crustacea</taxon>
        <taxon>Branchiopoda</taxon>
        <taxon>Diplostraca</taxon>
        <taxon>Cladocera</taxon>
        <taxon>Anomopoda</taxon>
        <taxon>Daphniidae</taxon>
        <taxon>Daphnia</taxon>
    </lineage>
</organism>
<accession>A0A164RDP1</accession>
<keyword evidence="3" id="KW-1185">Reference proteome</keyword>
<feature type="transmembrane region" description="Helical" evidence="1">
    <location>
        <begin position="20"/>
        <end position="41"/>
    </location>
</feature>
<keyword evidence="1" id="KW-0472">Membrane</keyword>
<proteinExistence type="predicted"/>
<reference evidence="2 3" key="1">
    <citation type="submission" date="2016-03" db="EMBL/GenBank/DDBJ databases">
        <title>EvidentialGene: Evidence-directed Construction of Genes on Genomes.</title>
        <authorList>
            <person name="Gilbert D.G."/>
            <person name="Choi J.-H."/>
            <person name="Mockaitis K."/>
            <person name="Colbourne J."/>
            <person name="Pfrender M."/>
        </authorList>
    </citation>
    <scope>NUCLEOTIDE SEQUENCE [LARGE SCALE GENOMIC DNA]</scope>
    <source>
        <strain evidence="2 3">Xinb3</strain>
        <tissue evidence="2">Complete organism</tissue>
    </source>
</reference>
<dbReference type="AlphaFoldDB" id="A0A164RDP1"/>
<keyword evidence="1" id="KW-1133">Transmembrane helix</keyword>
<gene>
    <name evidence="2" type="ORF">APZ42_027233</name>
</gene>
<dbReference type="EMBL" id="LRGB01002190">
    <property type="protein sequence ID" value="KZS08565.1"/>
    <property type="molecule type" value="Genomic_DNA"/>
</dbReference>